<dbReference type="InterPro" id="IPR018483">
    <property type="entry name" value="Carb_kinase_FGGY_CS"/>
</dbReference>
<dbReference type="PANTHER" id="PTHR10196">
    <property type="entry name" value="SUGAR KINASE"/>
    <property type="match status" value="1"/>
</dbReference>
<dbReference type="InterPro" id="IPR000577">
    <property type="entry name" value="Carb_kinase_FGGY"/>
</dbReference>
<dbReference type="GO" id="GO:0004370">
    <property type="term" value="F:glycerol kinase activity"/>
    <property type="evidence" value="ECO:0007669"/>
    <property type="project" value="UniProtKB-EC"/>
</dbReference>
<dbReference type="PROSITE" id="PS00445">
    <property type="entry name" value="FGGY_KINASES_2"/>
    <property type="match status" value="1"/>
</dbReference>
<evidence type="ECO:0000256" key="5">
    <source>
        <dbReference type="ARBA" id="ARBA00022741"/>
    </source>
</evidence>
<dbReference type="UniPathway" id="UPA00618">
    <property type="reaction ID" value="UER00672"/>
</dbReference>
<comment type="similarity">
    <text evidence="2 11">Belongs to the FGGY kinase family.</text>
</comment>
<dbReference type="GO" id="GO:0046167">
    <property type="term" value="P:glycerol-3-phosphate biosynthetic process"/>
    <property type="evidence" value="ECO:0007669"/>
    <property type="project" value="TreeGrafter"/>
</dbReference>
<feature type="transmembrane region" description="Helical" evidence="12">
    <location>
        <begin position="6"/>
        <end position="28"/>
    </location>
</feature>
<evidence type="ECO:0000256" key="11">
    <source>
        <dbReference type="RuleBase" id="RU003733"/>
    </source>
</evidence>
<dbReference type="Gene3D" id="3.30.420.40">
    <property type="match status" value="2"/>
</dbReference>
<dbReference type="Pfam" id="PF02782">
    <property type="entry name" value="FGGY_C"/>
    <property type="match status" value="1"/>
</dbReference>
<protein>
    <recommendedName>
        <fullName evidence="3">glycerol kinase</fullName>
        <ecNumber evidence="3">2.7.1.30</ecNumber>
    </recommendedName>
    <alternativeName>
        <fullName evidence="9">ATP:glycerol 3-phosphotransferase</fullName>
    </alternativeName>
</protein>
<evidence type="ECO:0000256" key="12">
    <source>
        <dbReference type="SAM" id="Phobius"/>
    </source>
</evidence>
<reference evidence="15" key="1">
    <citation type="submission" date="2021-01" db="EMBL/GenBank/DDBJ databases">
        <authorList>
            <person name="Corre E."/>
            <person name="Pelletier E."/>
            <person name="Niang G."/>
            <person name="Scheremetjew M."/>
            <person name="Finn R."/>
            <person name="Kale V."/>
            <person name="Holt S."/>
            <person name="Cochrane G."/>
            <person name="Meng A."/>
            <person name="Brown T."/>
            <person name="Cohen L."/>
        </authorList>
    </citation>
    <scope>NUCLEOTIDE SEQUENCE</scope>
    <source>
        <strain evidence="15">308</strain>
    </source>
</reference>
<dbReference type="AlphaFoldDB" id="A0A7S1G0F9"/>
<keyword evidence="4 11" id="KW-0808">Transferase</keyword>
<keyword evidence="7" id="KW-0319">Glycerol metabolism</keyword>
<gene>
    <name evidence="15" type="ORF">CHYS00102_LOCUS27160</name>
</gene>
<evidence type="ECO:0000259" key="14">
    <source>
        <dbReference type="Pfam" id="PF02782"/>
    </source>
</evidence>
<dbReference type="PANTHER" id="PTHR10196:SF69">
    <property type="entry name" value="GLYCEROL KINASE"/>
    <property type="match status" value="1"/>
</dbReference>
<proteinExistence type="inferred from homology"/>
<evidence type="ECO:0000256" key="7">
    <source>
        <dbReference type="ARBA" id="ARBA00022798"/>
    </source>
</evidence>
<evidence type="ECO:0000256" key="1">
    <source>
        <dbReference type="ARBA" id="ARBA00005190"/>
    </source>
</evidence>
<evidence type="ECO:0000256" key="10">
    <source>
        <dbReference type="ARBA" id="ARBA00052101"/>
    </source>
</evidence>
<sequence>MGHHNFHIVVIVLCIAICILSTHAYGAVQGRKRAMSIKVTVDLPASVPAGGFLGAIDQGTSSSRFMLFDQSNSGSIVASAQSEFEQIFPNDSGWHEHDPEAIWDSVVRCIEAARDALLEKGNVVLADAVRCIGITNQRETTVCWNASTGKCYGNAIVWDDTRTSDIAAEMASDHPEGQDRFRSATGLPLASYFSGTKIRWMTEHRPEIRAALEGDDRADVRFGTIDAWIVWKLTDGANFVTDASNASRTMLARLDAAAYDPELVAVFSHGLLEAAVHLPEIVPSVDAGAYGSVVSPRCLGGIPIAAVVGDQQAALFGQCAYGPGEAKCTYGTGMFLMMATGLDPVPSKHGLLTTVAYSRKEGGKLQTYYALEGSVAHCGSTIQWLRDRLEIIDDAAESSKYAAELDNNGDLYFVPAFSGLFAPYWRSDARACIVGMNAGHTKKHICRAALEAPGYQSRELFDAMYKDSGRNLASLRVDGGMTASEFAMQFQADILEGDIEVIRPVVTETTAAGAAYAAGLAVGVFDGLEDIRAMWGVDKTWKSKIDEKTRDKYWRGWKKAISKSMDWKTDAED</sequence>
<evidence type="ECO:0000256" key="9">
    <source>
        <dbReference type="ARBA" id="ARBA00043149"/>
    </source>
</evidence>
<dbReference type="SUPFAM" id="SSF53067">
    <property type="entry name" value="Actin-like ATPase domain"/>
    <property type="match status" value="2"/>
</dbReference>
<evidence type="ECO:0000259" key="13">
    <source>
        <dbReference type="Pfam" id="PF00370"/>
    </source>
</evidence>
<keyword evidence="6 11" id="KW-0418">Kinase</keyword>
<dbReference type="GO" id="GO:0005739">
    <property type="term" value="C:mitochondrion"/>
    <property type="evidence" value="ECO:0007669"/>
    <property type="project" value="TreeGrafter"/>
</dbReference>
<keyword evidence="5" id="KW-0547">Nucleotide-binding</keyword>
<dbReference type="Pfam" id="PF00370">
    <property type="entry name" value="FGGY_N"/>
    <property type="match status" value="1"/>
</dbReference>
<evidence type="ECO:0000256" key="6">
    <source>
        <dbReference type="ARBA" id="ARBA00022777"/>
    </source>
</evidence>
<evidence type="ECO:0000256" key="4">
    <source>
        <dbReference type="ARBA" id="ARBA00022679"/>
    </source>
</evidence>
<feature type="domain" description="Carbohydrate kinase FGGY C-terminal" evidence="14">
    <location>
        <begin position="326"/>
        <end position="521"/>
    </location>
</feature>
<name>A0A7S1G0F9_9STRA</name>
<keyword evidence="12" id="KW-1133">Transmembrane helix</keyword>
<evidence type="ECO:0000256" key="3">
    <source>
        <dbReference type="ARBA" id="ARBA00012099"/>
    </source>
</evidence>
<dbReference type="FunFam" id="3.30.420.40:FF:000007">
    <property type="entry name" value="Glycerol kinase"/>
    <property type="match status" value="1"/>
</dbReference>
<dbReference type="PIRSF" id="PIRSF000538">
    <property type="entry name" value="GlpK"/>
    <property type="match status" value="1"/>
</dbReference>
<dbReference type="InterPro" id="IPR005999">
    <property type="entry name" value="Glycerol_kin"/>
</dbReference>
<dbReference type="NCBIfam" id="TIGR01311">
    <property type="entry name" value="glycerol_kin"/>
    <property type="match status" value="1"/>
</dbReference>
<evidence type="ECO:0000313" key="15">
    <source>
        <dbReference type="EMBL" id="CAD8899943.1"/>
    </source>
</evidence>
<accession>A0A7S1G0F9</accession>
<dbReference type="InterPro" id="IPR018485">
    <property type="entry name" value="FGGY_C"/>
</dbReference>
<dbReference type="PROSITE" id="PS00933">
    <property type="entry name" value="FGGY_KINASES_1"/>
    <property type="match status" value="1"/>
</dbReference>
<keyword evidence="8" id="KW-0067">ATP-binding</keyword>
<dbReference type="EMBL" id="HBFR01037276">
    <property type="protein sequence ID" value="CAD8899943.1"/>
    <property type="molecule type" value="Transcribed_RNA"/>
</dbReference>
<dbReference type="FunFam" id="3.30.420.40:FF:000086">
    <property type="entry name" value="Glycerol kinase"/>
    <property type="match status" value="1"/>
</dbReference>
<feature type="domain" description="Carbohydrate kinase FGGY N-terminal" evidence="13">
    <location>
        <begin position="54"/>
        <end position="317"/>
    </location>
</feature>
<organism evidence="15">
    <name type="scientific">Corethron hystrix</name>
    <dbReference type="NCBI Taxonomy" id="216773"/>
    <lineage>
        <taxon>Eukaryota</taxon>
        <taxon>Sar</taxon>
        <taxon>Stramenopiles</taxon>
        <taxon>Ochrophyta</taxon>
        <taxon>Bacillariophyta</taxon>
        <taxon>Coscinodiscophyceae</taxon>
        <taxon>Corethrophycidae</taxon>
        <taxon>Corethrales</taxon>
        <taxon>Corethraceae</taxon>
        <taxon>Corethron</taxon>
    </lineage>
</organism>
<keyword evidence="12" id="KW-0472">Membrane</keyword>
<keyword evidence="12" id="KW-0812">Transmembrane</keyword>
<evidence type="ECO:0000256" key="8">
    <source>
        <dbReference type="ARBA" id="ARBA00022840"/>
    </source>
</evidence>
<dbReference type="GO" id="GO:0006641">
    <property type="term" value="P:triglyceride metabolic process"/>
    <property type="evidence" value="ECO:0007669"/>
    <property type="project" value="TreeGrafter"/>
</dbReference>
<dbReference type="NCBIfam" id="NF000756">
    <property type="entry name" value="PRK00047.1"/>
    <property type="match status" value="1"/>
</dbReference>
<comment type="pathway">
    <text evidence="1">Polyol metabolism; glycerol degradation via glycerol kinase pathway; sn-glycerol 3-phosphate from glycerol: step 1/1.</text>
</comment>
<comment type="catalytic activity">
    <reaction evidence="10">
        <text>glycerol + ATP = sn-glycerol 3-phosphate + ADP + H(+)</text>
        <dbReference type="Rhea" id="RHEA:21644"/>
        <dbReference type="ChEBI" id="CHEBI:15378"/>
        <dbReference type="ChEBI" id="CHEBI:17754"/>
        <dbReference type="ChEBI" id="CHEBI:30616"/>
        <dbReference type="ChEBI" id="CHEBI:57597"/>
        <dbReference type="ChEBI" id="CHEBI:456216"/>
        <dbReference type="EC" id="2.7.1.30"/>
    </reaction>
</comment>
<dbReference type="CDD" id="cd07769">
    <property type="entry name" value="ASKHA_NBD_FGGY_GK"/>
    <property type="match status" value="1"/>
</dbReference>
<dbReference type="InterPro" id="IPR018484">
    <property type="entry name" value="FGGY_N"/>
</dbReference>
<dbReference type="GO" id="GO:0005524">
    <property type="term" value="F:ATP binding"/>
    <property type="evidence" value="ECO:0007669"/>
    <property type="project" value="UniProtKB-KW"/>
</dbReference>
<dbReference type="EC" id="2.7.1.30" evidence="3"/>
<dbReference type="GO" id="GO:0019563">
    <property type="term" value="P:glycerol catabolic process"/>
    <property type="evidence" value="ECO:0007669"/>
    <property type="project" value="UniProtKB-UniPathway"/>
</dbReference>
<dbReference type="InterPro" id="IPR043129">
    <property type="entry name" value="ATPase_NBD"/>
</dbReference>
<evidence type="ECO:0000256" key="2">
    <source>
        <dbReference type="ARBA" id="ARBA00009156"/>
    </source>
</evidence>